<evidence type="ECO:0000256" key="1">
    <source>
        <dbReference type="ARBA" id="ARBA00004496"/>
    </source>
</evidence>
<dbReference type="AlphaFoldDB" id="A0ABD6DBK1"/>
<evidence type="ECO:0000256" key="11">
    <source>
        <dbReference type="ARBA" id="ARBA00049436"/>
    </source>
</evidence>
<feature type="domain" description="GS beta-grasp" evidence="20">
    <location>
        <begin position="26"/>
        <end position="112"/>
    </location>
</feature>
<dbReference type="Pfam" id="PF00120">
    <property type="entry name" value="Gln-synt_C"/>
    <property type="match status" value="1"/>
</dbReference>
<evidence type="ECO:0000256" key="18">
    <source>
        <dbReference type="RuleBase" id="RU000385"/>
    </source>
</evidence>
<dbReference type="EC" id="6.3.1.2" evidence="3 19"/>
<evidence type="ECO:0000313" key="23">
    <source>
        <dbReference type="Proteomes" id="UP001597052"/>
    </source>
</evidence>
<gene>
    <name evidence="22" type="primary">glnA</name>
    <name evidence="22" type="ORF">ACFSBW_11710</name>
</gene>
<feature type="binding site" evidence="14">
    <location>
        <position position="200"/>
    </location>
    <ligand>
        <name>Mg(2+)</name>
        <dbReference type="ChEBI" id="CHEBI:18420"/>
        <label>1</label>
    </ligand>
</feature>
<comment type="similarity">
    <text evidence="2 16 17">Belongs to the glutamine synthetase family.</text>
</comment>
<keyword evidence="8 13" id="KW-0547">Nucleotide-binding</keyword>
<dbReference type="GO" id="GO:0046872">
    <property type="term" value="F:metal ion binding"/>
    <property type="evidence" value="ECO:0007669"/>
    <property type="project" value="UniProtKB-KW"/>
</dbReference>
<evidence type="ECO:0000313" key="22">
    <source>
        <dbReference type="EMBL" id="MFD1642539.1"/>
    </source>
</evidence>
<dbReference type="GO" id="GO:0004356">
    <property type="term" value="F:glutamine synthetase activity"/>
    <property type="evidence" value="ECO:0007669"/>
    <property type="project" value="UniProtKB-EC"/>
</dbReference>
<reference evidence="22 23" key="1">
    <citation type="journal article" date="2019" name="Int. J. Syst. Evol. Microbiol.">
        <title>The Global Catalogue of Microorganisms (GCM) 10K type strain sequencing project: providing services to taxonomists for standard genome sequencing and annotation.</title>
        <authorList>
            <consortium name="The Broad Institute Genomics Platform"/>
            <consortium name="The Broad Institute Genome Sequencing Center for Infectious Disease"/>
            <person name="Wu L."/>
            <person name="Ma J."/>
        </authorList>
    </citation>
    <scope>NUCLEOTIDE SEQUENCE [LARGE SCALE GENOMIC DNA]</scope>
    <source>
        <strain evidence="22 23">CGMCC 1.10593</strain>
    </source>
</reference>
<dbReference type="InterPro" id="IPR027303">
    <property type="entry name" value="Gln_synth_gly_rich_site"/>
</dbReference>
<dbReference type="Pfam" id="PF03951">
    <property type="entry name" value="Gln-synt_N"/>
    <property type="match status" value="1"/>
</dbReference>
<evidence type="ECO:0000256" key="13">
    <source>
        <dbReference type="PIRSR" id="PIRSR604809-2"/>
    </source>
</evidence>
<dbReference type="NCBIfam" id="TIGR00653">
    <property type="entry name" value="GlnA"/>
    <property type="match status" value="1"/>
</dbReference>
<dbReference type="PANTHER" id="PTHR43785">
    <property type="entry name" value="GAMMA-GLUTAMYLPUTRESCINE SYNTHETASE"/>
    <property type="match status" value="1"/>
</dbReference>
<dbReference type="SUPFAM" id="SSF55931">
    <property type="entry name" value="Glutamine synthetase/guanido kinase"/>
    <property type="match status" value="1"/>
</dbReference>
<keyword evidence="15" id="KW-0597">Phosphoprotein</keyword>
<keyword evidence="23" id="KW-1185">Reference proteome</keyword>
<evidence type="ECO:0000256" key="9">
    <source>
        <dbReference type="ARBA" id="ARBA00022840"/>
    </source>
</evidence>
<feature type="modified residue" description="O-AMP-tyrosine" evidence="15">
    <location>
        <position position="385"/>
    </location>
</feature>
<dbReference type="InterPro" id="IPR008146">
    <property type="entry name" value="Gln_synth_cat_dom"/>
</dbReference>
<dbReference type="GO" id="GO:0005737">
    <property type="term" value="C:cytoplasm"/>
    <property type="evidence" value="ECO:0007669"/>
    <property type="project" value="UniProtKB-SubCell"/>
</dbReference>
<dbReference type="EMBL" id="JBHUDM010000003">
    <property type="protein sequence ID" value="MFD1642539.1"/>
    <property type="molecule type" value="Genomic_DNA"/>
</dbReference>
<proteinExistence type="inferred from homology"/>
<evidence type="ECO:0000256" key="15">
    <source>
        <dbReference type="PIRSR" id="PIRSR604809-50"/>
    </source>
</evidence>
<feature type="binding site" evidence="12">
    <location>
        <position position="327"/>
    </location>
    <ligand>
        <name>L-glutamate</name>
        <dbReference type="ChEBI" id="CHEBI:29985"/>
    </ligand>
</feature>
<dbReference type="InterPro" id="IPR014746">
    <property type="entry name" value="Gln_synth/guanido_kin_cat_dom"/>
</dbReference>
<evidence type="ECO:0000256" key="16">
    <source>
        <dbReference type="PROSITE-ProRule" id="PRU01330"/>
    </source>
</evidence>
<feature type="binding site" evidence="12">
    <location>
        <position position="309"/>
    </location>
    <ligand>
        <name>L-glutamate</name>
        <dbReference type="ChEBI" id="CHEBI:29985"/>
    </ligand>
</feature>
<dbReference type="PROSITE" id="PS00181">
    <property type="entry name" value="GLNA_ATP"/>
    <property type="match status" value="1"/>
</dbReference>
<comment type="caution">
    <text evidence="22">The sequence shown here is derived from an EMBL/GenBank/DDBJ whole genome shotgun (WGS) entry which is preliminary data.</text>
</comment>
<dbReference type="GO" id="GO:0005524">
    <property type="term" value="F:ATP binding"/>
    <property type="evidence" value="ECO:0007669"/>
    <property type="project" value="UniProtKB-KW"/>
</dbReference>
<dbReference type="Proteomes" id="UP001597052">
    <property type="component" value="Unassembled WGS sequence"/>
</dbReference>
<evidence type="ECO:0000256" key="17">
    <source>
        <dbReference type="RuleBase" id="RU000384"/>
    </source>
</evidence>
<name>A0ABD6DBK1_9EURY</name>
<feature type="binding site" evidence="14">
    <location>
        <position position="345"/>
    </location>
    <ligand>
        <name>Mg(2+)</name>
        <dbReference type="ChEBI" id="CHEBI:18420"/>
        <label>1</label>
    </ligand>
</feature>
<feature type="binding site" evidence="13">
    <location>
        <position position="195"/>
    </location>
    <ligand>
        <name>ATP</name>
        <dbReference type="ChEBI" id="CHEBI:30616"/>
    </ligand>
</feature>
<accession>A0ABD6DBK1</accession>
<sequence>MTEENVATDGGLTEKEQAVIDEIEEKGIDFLRLQFTDILGVVKNVSVPARQAEKAFTDGIYFDGSSIEGFVRIQESDMRLKPDPDTFAVLPWRQDEESASARLICDIINTSTNEPFEGDPRYVLQQAIDRAEEHGYDVNVAPEPEFFLFKHDEDGYATTEFADQGGYFDLAPKDLASDVRRDIIFALEDMGFEIEASHHEVAEGQYEINFEYDDALTTADNVATFRTVVRAVAAQHDLHATFMPKPVPKINGSGMHTHISLFEDGENAFHDSSDEFDLSDTAHSFLAGILDHAPAITAVTNPTVNSYKRLVPGYEAPVYVAWSDRNRSALIRKPAARIPAASRIEARFPDPSSNPYLAIAALLTAGMDGIERDLEAPDPIRENIYEFDEEKREEYGISTLPTNLGEAVEALENDEVIYNGLGEHAGPKFVEAKKAEFKDYLVDVSQWELDEYLEKF</sequence>
<dbReference type="Gene3D" id="3.30.590.10">
    <property type="entry name" value="Glutamine synthetase/guanido kinase, catalytic domain"/>
    <property type="match status" value="1"/>
</dbReference>
<dbReference type="PANTHER" id="PTHR43785:SF12">
    <property type="entry name" value="TYPE-1 GLUTAMINE SYNTHETASE 2"/>
    <property type="match status" value="1"/>
</dbReference>
<feature type="binding site" evidence="12">
    <location>
        <position position="315"/>
    </location>
    <ligand>
        <name>L-glutamate</name>
        <dbReference type="ChEBI" id="CHEBI:29985"/>
    </ligand>
</feature>
<dbReference type="PROSITE" id="PS51987">
    <property type="entry name" value="GS_CATALYTIC"/>
    <property type="match status" value="1"/>
</dbReference>
<feature type="binding site" evidence="13">
    <location>
        <begin position="210"/>
        <end position="212"/>
    </location>
    <ligand>
        <name>ATP</name>
        <dbReference type="ChEBI" id="CHEBI:30616"/>
    </ligand>
</feature>
<dbReference type="PROSITE" id="PS00180">
    <property type="entry name" value="GLNA_1"/>
    <property type="match status" value="1"/>
</dbReference>
<feature type="binding site" evidence="13">
    <location>
        <begin position="258"/>
        <end position="260"/>
    </location>
    <ligand>
        <name>ATP</name>
        <dbReference type="ChEBI" id="CHEBI:30616"/>
    </ligand>
</feature>
<evidence type="ECO:0000256" key="12">
    <source>
        <dbReference type="PIRSR" id="PIRSR604809-1"/>
    </source>
</evidence>
<feature type="binding site" evidence="12">
    <location>
        <position position="347"/>
    </location>
    <ligand>
        <name>L-glutamate</name>
        <dbReference type="ChEBI" id="CHEBI:29985"/>
    </ligand>
</feature>
<evidence type="ECO:0000256" key="4">
    <source>
        <dbReference type="ARBA" id="ARBA00021364"/>
    </source>
</evidence>
<feature type="binding site" evidence="14">
    <location>
        <position position="143"/>
    </location>
    <ligand>
        <name>Mg(2+)</name>
        <dbReference type="ChEBI" id="CHEBI:18420"/>
        <label>1</label>
    </ligand>
</feature>
<dbReference type="InterPro" id="IPR036651">
    <property type="entry name" value="Gln_synt_N_sf"/>
</dbReference>
<dbReference type="RefSeq" id="WP_256395937.1">
    <property type="nucleotide sequence ID" value="NZ_JANHDJ010000003.1"/>
</dbReference>
<organism evidence="22 23">
    <name type="scientific">Halohasta litorea</name>
    <dbReference type="NCBI Taxonomy" id="869891"/>
    <lineage>
        <taxon>Archaea</taxon>
        <taxon>Methanobacteriati</taxon>
        <taxon>Methanobacteriota</taxon>
        <taxon>Stenosarchaea group</taxon>
        <taxon>Halobacteria</taxon>
        <taxon>Halobacteriales</taxon>
        <taxon>Haloferacaceae</taxon>
        <taxon>Halohasta</taxon>
    </lineage>
</organism>
<keyword evidence="5 18" id="KW-0963">Cytoplasm</keyword>
<comment type="subcellular location">
    <subcellularLocation>
        <location evidence="1 18">Cytoplasm</location>
    </subcellularLocation>
</comment>
<evidence type="ECO:0000256" key="19">
    <source>
        <dbReference type="RuleBase" id="RU004356"/>
    </source>
</evidence>
<dbReference type="InterPro" id="IPR004809">
    <property type="entry name" value="Gln_synth_I"/>
</dbReference>
<comment type="catalytic activity">
    <reaction evidence="11 19">
        <text>L-glutamate + NH4(+) + ATP = L-glutamine + ADP + phosphate + H(+)</text>
        <dbReference type="Rhea" id="RHEA:16169"/>
        <dbReference type="ChEBI" id="CHEBI:15378"/>
        <dbReference type="ChEBI" id="CHEBI:28938"/>
        <dbReference type="ChEBI" id="CHEBI:29985"/>
        <dbReference type="ChEBI" id="CHEBI:30616"/>
        <dbReference type="ChEBI" id="CHEBI:43474"/>
        <dbReference type="ChEBI" id="CHEBI:58359"/>
        <dbReference type="ChEBI" id="CHEBI:456216"/>
        <dbReference type="EC" id="6.3.1.2"/>
    </reaction>
</comment>
<dbReference type="FunFam" id="3.30.590.10:FF:000003">
    <property type="entry name" value="Glutamine synthetase 2"/>
    <property type="match status" value="1"/>
</dbReference>
<evidence type="ECO:0000256" key="7">
    <source>
        <dbReference type="ARBA" id="ARBA00022723"/>
    </source>
</evidence>
<evidence type="ECO:0000259" key="21">
    <source>
        <dbReference type="PROSITE" id="PS51987"/>
    </source>
</evidence>
<evidence type="ECO:0000259" key="20">
    <source>
        <dbReference type="PROSITE" id="PS51986"/>
    </source>
</evidence>
<feature type="binding site" evidence="14">
    <location>
        <position position="145"/>
    </location>
    <ligand>
        <name>Mg(2+)</name>
        <dbReference type="ChEBI" id="CHEBI:18420"/>
        <label>1</label>
    </ligand>
</feature>
<feature type="binding site" evidence="13">
    <location>
        <position position="327"/>
    </location>
    <ligand>
        <name>ATP</name>
        <dbReference type="ChEBI" id="CHEBI:30616"/>
    </ligand>
</feature>
<protein>
    <recommendedName>
        <fullName evidence="4 19">Glutamine synthetase</fullName>
        <ecNumber evidence="3 19">6.3.1.2</ecNumber>
    </recommendedName>
</protein>
<dbReference type="PROSITE" id="PS51986">
    <property type="entry name" value="GS_BETA_GRASP"/>
    <property type="match status" value="1"/>
</dbReference>
<evidence type="ECO:0000256" key="6">
    <source>
        <dbReference type="ARBA" id="ARBA00022598"/>
    </source>
</evidence>
<evidence type="ECO:0000256" key="10">
    <source>
        <dbReference type="ARBA" id="ARBA00022842"/>
    </source>
</evidence>
<dbReference type="SMART" id="SM01230">
    <property type="entry name" value="Gln-synt_C"/>
    <property type="match status" value="1"/>
</dbReference>
<feature type="domain" description="GS catalytic" evidence="21">
    <location>
        <begin position="120"/>
        <end position="456"/>
    </location>
</feature>
<keyword evidence="6 19" id="KW-0436">Ligase</keyword>
<feature type="binding site" evidence="12">
    <location>
        <begin position="251"/>
        <end position="252"/>
    </location>
    <ligand>
        <name>L-glutamate</name>
        <dbReference type="ChEBI" id="CHEBI:29985"/>
    </ligand>
</feature>
<evidence type="ECO:0000256" key="14">
    <source>
        <dbReference type="PIRSR" id="PIRSR604809-3"/>
    </source>
</evidence>
<evidence type="ECO:0000256" key="3">
    <source>
        <dbReference type="ARBA" id="ARBA00012937"/>
    </source>
</evidence>
<feature type="binding site" evidence="14">
    <location>
        <position position="256"/>
    </location>
    <ligand>
        <name>Mg(2+)</name>
        <dbReference type="ChEBI" id="CHEBI:18420"/>
        <label>1</label>
    </ligand>
</feature>
<keyword evidence="10 14" id="KW-0460">Magnesium</keyword>
<dbReference type="InterPro" id="IPR008147">
    <property type="entry name" value="Gln_synt_N"/>
</dbReference>
<dbReference type="SUPFAM" id="SSF54368">
    <property type="entry name" value="Glutamine synthetase, N-terminal domain"/>
    <property type="match status" value="1"/>
</dbReference>
<dbReference type="InterPro" id="IPR027302">
    <property type="entry name" value="Gln_synth_N_conserv_site"/>
</dbReference>
<keyword evidence="9 13" id="KW-0067">ATP-binding</keyword>
<comment type="cofactor">
    <cofactor evidence="14">
        <name>Mg(2+)</name>
        <dbReference type="ChEBI" id="CHEBI:18420"/>
    </cofactor>
    <text evidence="14">Binds 2 Mg(2+) ions per subunit.</text>
</comment>
<feature type="binding site" evidence="14">
    <location>
        <position position="207"/>
    </location>
    <ligand>
        <name>Mg(2+)</name>
        <dbReference type="ChEBI" id="CHEBI:18420"/>
        <label>1</label>
    </ligand>
</feature>
<evidence type="ECO:0000256" key="5">
    <source>
        <dbReference type="ARBA" id="ARBA00022490"/>
    </source>
</evidence>
<evidence type="ECO:0000256" key="8">
    <source>
        <dbReference type="ARBA" id="ARBA00022741"/>
    </source>
</evidence>
<dbReference type="Gene3D" id="3.10.20.70">
    <property type="entry name" value="Glutamine synthetase, N-terminal domain"/>
    <property type="match status" value="1"/>
</dbReference>
<keyword evidence="7 14" id="KW-0479">Metal-binding</keyword>
<evidence type="ECO:0000256" key="2">
    <source>
        <dbReference type="ARBA" id="ARBA00009897"/>
    </source>
</evidence>